<dbReference type="STRING" id="646529.Desaci_1750"/>
<dbReference type="PROSITE" id="PS50903">
    <property type="entry name" value="RUBREDOXIN_LIKE"/>
    <property type="match status" value="1"/>
</dbReference>
<dbReference type="KEGG" id="dai:Desaci_1750"/>
<gene>
    <name evidence="4" type="ordered locus">Desaci_1750</name>
</gene>
<name>I4D4L4_DESAJ</name>
<dbReference type="OrthoDB" id="9799749at2"/>
<evidence type="ECO:0000313" key="4">
    <source>
        <dbReference type="EMBL" id="AFM40738.1"/>
    </source>
</evidence>
<dbReference type="HOGENOM" id="CLU_059021_4_0_9"/>
<comment type="cofactor">
    <cofactor evidence="1">
        <name>Fe(3+)</name>
        <dbReference type="ChEBI" id="CHEBI:29034"/>
    </cofactor>
</comment>
<dbReference type="GO" id="GO:0010181">
    <property type="term" value="F:FMN binding"/>
    <property type="evidence" value="ECO:0007669"/>
    <property type="project" value="InterPro"/>
</dbReference>
<dbReference type="PANTHER" id="PTHR30466:SF1">
    <property type="entry name" value="FMN REDUCTASE (NADH) RUTF"/>
    <property type="match status" value="1"/>
</dbReference>
<dbReference type="AlphaFoldDB" id="I4D4L4"/>
<proteinExistence type="predicted"/>
<dbReference type="RefSeq" id="WP_014826744.1">
    <property type="nucleotide sequence ID" value="NC_018068.1"/>
</dbReference>
<keyword evidence="5" id="KW-1185">Reference proteome</keyword>
<keyword evidence="2" id="KW-0560">Oxidoreductase</keyword>
<dbReference type="PANTHER" id="PTHR30466">
    <property type="entry name" value="FLAVIN REDUCTASE"/>
    <property type="match status" value="1"/>
</dbReference>
<protein>
    <submittedName>
        <fullName evidence="4">Conserved protein of DIM6/NTAB family</fullName>
    </submittedName>
</protein>
<dbReference type="Pfam" id="PF01613">
    <property type="entry name" value="Flavin_Reduct"/>
    <property type="match status" value="1"/>
</dbReference>
<dbReference type="Gene3D" id="2.30.110.10">
    <property type="entry name" value="Electron Transport, Fmn-binding Protein, Chain A"/>
    <property type="match status" value="1"/>
</dbReference>
<dbReference type="InterPro" id="IPR048574">
    <property type="entry name" value="RUBY_RBDX"/>
</dbReference>
<dbReference type="CDD" id="cd00729">
    <property type="entry name" value="rubredoxin_SM"/>
    <property type="match status" value="1"/>
</dbReference>
<dbReference type="InterPro" id="IPR002563">
    <property type="entry name" value="Flavin_Rdtase-like_dom"/>
</dbReference>
<dbReference type="SMART" id="SM00903">
    <property type="entry name" value="Flavin_Reduct"/>
    <property type="match status" value="1"/>
</dbReference>
<feature type="domain" description="Rubredoxin-like" evidence="3">
    <location>
        <begin position="2"/>
        <end position="36"/>
    </location>
</feature>
<dbReference type="SUPFAM" id="SSF50475">
    <property type="entry name" value="FMN-binding split barrel"/>
    <property type="match status" value="1"/>
</dbReference>
<accession>I4D4L4</accession>
<evidence type="ECO:0000256" key="2">
    <source>
        <dbReference type="ARBA" id="ARBA00023002"/>
    </source>
</evidence>
<dbReference type="GO" id="GO:0042602">
    <property type="term" value="F:riboflavin reductase (NADPH) activity"/>
    <property type="evidence" value="ECO:0007669"/>
    <property type="project" value="TreeGrafter"/>
</dbReference>
<evidence type="ECO:0000256" key="1">
    <source>
        <dbReference type="ARBA" id="ARBA00001965"/>
    </source>
</evidence>
<dbReference type="InterPro" id="IPR012349">
    <property type="entry name" value="Split_barrel_FMN-bd"/>
</dbReference>
<sequence length="216" mass="23629">MEKRWRCDVCGYIHTGENPPEVCPICGVDASHFQLVTEESGTNAAQEVKPASVKITTAQPDRPQAIRQALYKISYGLYIITAQAEGRDNGQCANTCFQVTSDPARIAIGINKGNYTHELIQKSSIFGVSVLSQTGHDYARKFGYRSGREVDKFEGVAVHRGELGVLLLDDVLTTMEAKVIGQLDAGTHTLFLADVIAAELLQEGEPMTYAFFRSGK</sequence>
<dbReference type="InterPro" id="IPR050268">
    <property type="entry name" value="NADH-dep_flavin_reductase"/>
</dbReference>
<evidence type="ECO:0000313" key="5">
    <source>
        <dbReference type="Proteomes" id="UP000002892"/>
    </source>
</evidence>
<dbReference type="Pfam" id="PF21349">
    <property type="entry name" value="RUBY_RBDX"/>
    <property type="match status" value="1"/>
</dbReference>
<dbReference type="eggNOG" id="COG1592">
    <property type="taxonomic scope" value="Bacteria"/>
</dbReference>
<evidence type="ECO:0000259" key="3">
    <source>
        <dbReference type="PROSITE" id="PS50903"/>
    </source>
</evidence>
<dbReference type="EMBL" id="CP003639">
    <property type="protein sequence ID" value="AFM40738.1"/>
    <property type="molecule type" value="Genomic_DNA"/>
</dbReference>
<dbReference type="InterPro" id="IPR024934">
    <property type="entry name" value="Rubredoxin-like_dom"/>
</dbReference>
<dbReference type="Gene3D" id="2.20.28.10">
    <property type="match status" value="1"/>
</dbReference>
<reference evidence="4 5" key="1">
    <citation type="journal article" date="2012" name="J. Bacteriol.">
        <title>Complete genome sequences of Desulfosporosinus orientis DSM765T, Desulfosporosinus youngiae DSM17734T, Desulfosporosinus meridiei DSM13257T, and Desulfosporosinus acidiphilus DSM22704T.</title>
        <authorList>
            <person name="Pester M."/>
            <person name="Brambilla E."/>
            <person name="Alazard D."/>
            <person name="Rattei T."/>
            <person name="Weinmaier T."/>
            <person name="Han J."/>
            <person name="Lucas S."/>
            <person name="Lapidus A."/>
            <person name="Cheng J.F."/>
            <person name="Goodwin L."/>
            <person name="Pitluck S."/>
            <person name="Peters L."/>
            <person name="Ovchinnikova G."/>
            <person name="Teshima H."/>
            <person name="Detter J.C."/>
            <person name="Han C.S."/>
            <person name="Tapia R."/>
            <person name="Land M.L."/>
            <person name="Hauser L."/>
            <person name="Kyrpides N.C."/>
            <person name="Ivanova N.N."/>
            <person name="Pagani I."/>
            <person name="Huntmann M."/>
            <person name="Wei C.L."/>
            <person name="Davenport K.W."/>
            <person name="Daligault H."/>
            <person name="Chain P.S."/>
            <person name="Chen A."/>
            <person name="Mavromatis K."/>
            <person name="Markowitz V."/>
            <person name="Szeto E."/>
            <person name="Mikhailova N."/>
            <person name="Pati A."/>
            <person name="Wagner M."/>
            <person name="Woyke T."/>
            <person name="Ollivier B."/>
            <person name="Klenk H.P."/>
            <person name="Spring S."/>
            <person name="Loy A."/>
        </authorList>
    </citation>
    <scope>NUCLEOTIDE SEQUENCE [LARGE SCALE GENOMIC DNA]</scope>
    <source>
        <strain evidence="5">DSM 22704 / JCM 16185 / SJ4</strain>
    </source>
</reference>
<dbReference type="SUPFAM" id="SSF57802">
    <property type="entry name" value="Rubredoxin-like"/>
    <property type="match status" value="1"/>
</dbReference>
<dbReference type="Proteomes" id="UP000002892">
    <property type="component" value="Chromosome"/>
</dbReference>
<dbReference type="eggNOG" id="COG1853">
    <property type="taxonomic scope" value="Bacteria"/>
</dbReference>
<organism evidence="4 5">
    <name type="scientific">Desulfosporosinus acidiphilus (strain DSM 22704 / JCM 16185 / SJ4)</name>
    <dbReference type="NCBI Taxonomy" id="646529"/>
    <lineage>
        <taxon>Bacteria</taxon>
        <taxon>Bacillati</taxon>
        <taxon>Bacillota</taxon>
        <taxon>Clostridia</taxon>
        <taxon>Eubacteriales</taxon>
        <taxon>Desulfitobacteriaceae</taxon>
        <taxon>Desulfosporosinus</taxon>
    </lineage>
</organism>
<dbReference type="GO" id="GO:0005506">
    <property type="term" value="F:iron ion binding"/>
    <property type="evidence" value="ECO:0007669"/>
    <property type="project" value="InterPro"/>
</dbReference>